<keyword evidence="4 7" id="KW-1133">Transmembrane helix</keyword>
<accession>A0ABN8X4H5</accession>
<dbReference type="PRINTS" id="PR00176">
    <property type="entry name" value="NANEUSMPORT"/>
</dbReference>
<evidence type="ECO:0000313" key="8">
    <source>
        <dbReference type="EMBL" id="CAI8816198.1"/>
    </source>
</evidence>
<feature type="transmembrane region" description="Helical" evidence="7">
    <location>
        <begin position="223"/>
        <end position="247"/>
    </location>
</feature>
<reference evidence="8 9" key="1">
    <citation type="submission" date="2023-03" db="EMBL/GenBank/DDBJ databases">
        <authorList>
            <person name="Pearce D."/>
        </authorList>
    </citation>
    <scope>NUCLEOTIDE SEQUENCE [LARGE SCALE GENOMIC DNA]</scope>
    <source>
        <strain evidence="8">Msz</strain>
    </source>
</reference>
<keyword evidence="9" id="KW-1185">Reference proteome</keyword>
<feature type="transmembrane region" description="Helical" evidence="7">
    <location>
        <begin position="183"/>
        <end position="203"/>
    </location>
</feature>
<dbReference type="NCBIfam" id="NF037979">
    <property type="entry name" value="Na_transp"/>
    <property type="match status" value="1"/>
</dbReference>
<feature type="transmembrane region" description="Helical" evidence="7">
    <location>
        <begin position="429"/>
        <end position="447"/>
    </location>
</feature>
<feature type="transmembrane region" description="Helical" evidence="7">
    <location>
        <begin position="350"/>
        <end position="368"/>
    </location>
</feature>
<evidence type="ECO:0000313" key="9">
    <source>
        <dbReference type="Proteomes" id="UP001162030"/>
    </source>
</evidence>
<dbReference type="PROSITE" id="PS50267">
    <property type="entry name" value="NA_NEUROTRAN_SYMP_3"/>
    <property type="match status" value="1"/>
</dbReference>
<feature type="transmembrane region" description="Helical" evidence="7">
    <location>
        <begin position="44"/>
        <end position="64"/>
    </location>
</feature>
<evidence type="ECO:0000256" key="1">
    <source>
        <dbReference type="ARBA" id="ARBA00004141"/>
    </source>
</evidence>
<keyword evidence="6" id="KW-0769">Symport</keyword>
<evidence type="ECO:0000256" key="4">
    <source>
        <dbReference type="ARBA" id="ARBA00022989"/>
    </source>
</evidence>
<dbReference type="Pfam" id="PF00209">
    <property type="entry name" value="SNF"/>
    <property type="match status" value="2"/>
</dbReference>
<sequence length="450" mass="49153">MTDQRSLHNQWSSRLAFILAASGSAIGLGNIWKFPYLAGENGGGAFVLVYLLCVAAVGVPIMIAETMLGRRGRQNPINTMLSLAQEAKANPAWHYTGWLGVISGFLILSYYSVIAGWSMLYIFKMNSGLMHHISPESASRIFEELKYSPEIQFIWHTIFMAATMFIVSRGVSGGLERATRFMMPGLFVMLILLDGYALSSEGFSQGISFLFKPDFSRINGESVLVAMGQAFFSLGLGMGAIMIYGSYLPDHVSISKSTIFVASADTLVALLAGVAIFPIVFANHLEPTMGPGLIFQTLPIAFGQMPGGSTFGALFFLLVFLAAITSAIALIEPAVAWLSENRAMPRETACLWSGVACWLSGLGTVFSFNVWSDVTWFGKNFFELVDFLTANIMLPVGGILVAFFAGWIMRRENSEEELEMGSAYAYWRFAVRYVSPFAVALVLLSAIDVI</sequence>
<name>A0ABN8X4H5_9GAMM</name>
<evidence type="ECO:0000256" key="3">
    <source>
        <dbReference type="ARBA" id="ARBA00022692"/>
    </source>
</evidence>
<dbReference type="CDD" id="cd10336">
    <property type="entry name" value="SLC6sbd_Tyt1-Like"/>
    <property type="match status" value="1"/>
</dbReference>
<evidence type="ECO:0000256" key="5">
    <source>
        <dbReference type="ARBA" id="ARBA00023136"/>
    </source>
</evidence>
<keyword evidence="5 7" id="KW-0472">Membrane</keyword>
<dbReference type="PANTHER" id="PTHR42948:SF1">
    <property type="entry name" value="TRANSPORTER"/>
    <property type="match status" value="1"/>
</dbReference>
<proteinExistence type="inferred from homology"/>
<organism evidence="8 9">
    <name type="scientific">Methylocaldum szegediense</name>
    <dbReference type="NCBI Taxonomy" id="73780"/>
    <lineage>
        <taxon>Bacteria</taxon>
        <taxon>Pseudomonadati</taxon>
        <taxon>Pseudomonadota</taxon>
        <taxon>Gammaproteobacteria</taxon>
        <taxon>Methylococcales</taxon>
        <taxon>Methylococcaceae</taxon>
        <taxon>Methylocaldum</taxon>
    </lineage>
</organism>
<evidence type="ECO:0000256" key="6">
    <source>
        <dbReference type="RuleBase" id="RU003732"/>
    </source>
</evidence>
<feature type="transmembrane region" description="Helical" evidence="7">
    <location>
        <begin position="12"/>
        <end position="32"/>
    </location>
</feature>
<dbReference type="PANTHER" id="PTHR42948">
    <property type="entry name" value="TRANSPORTER"/>
    <property type="match status" value="1"/>
</dbReference>
<dbReference type="PROSITE" id="PS00610">
    <property type="entry name" value="NA_NEUROTRAN_SYMP_1"/>
    <property type="match status" value="1"/>
</dbReference>
<comment type="similarity">
    <text evidence="6">Belongs to the sodium:neurotransmitter symporter (SNF) (TC 2.A.22) family.</text>
</comment>
<feature type="transmembrane region" description="Helical" evidence="7">
    <location>
        <begin position="313"/>
        <end position="338"/>
    </location>
</feature>
<feature type="transmembrane region" description="Helical" evidence="7">
    <location>
        <begin position="98"/>
        <end position="123"/>
    </location>
</feature>
<dbReference type="InterPro" id="IPR047218">
    <property type="entry name" value="YocR/YhdH-like"/>
</dbReference>
<keyword evidence="2 6" id="KW-0813">Transport</keyword>
<dbReference type="Proteomes" id="UP001162030">
    <property type="component" value="Chromosome"/>
</dbReference>
<dbReference type="SUPFAM" id="SSF161070">
    <property type="entry name" value="SNF-like"/>
    <property type="match status" value="1"/>
</dbReference>
<feature type="transmembrane region" description="Helical" evidence="7">
    <location>
        <begin position="259"/>
        <end position="281"/>
    </location>
</feature>
<dbReference type="InterPro" id="IPR000175">
    <property type="entry name" value="Na/ntran_symport"/>
</dbReference>
<protein>
    <recommendedName>
        <fullName evidence="6">Transporter</fullName>
    </recommendedName>
</protein>
<feature type="transmembrane region" description="Helical" evidence="7">
    <location>
        <begin position="153"/>
        <end position="171"/>
    </location>
</feature>
<dbReference type="RefSeq" id="WP_026608679.1">
    <property type="nucleotide sequence ID" value="NZ_OX458333.1"/>
</dbReference>
<evidence type="ECO:0000256" key="2">
    <source>
        <dbReference type="ARBA" id="ARBA00022448"/>
    </source>
</evidence>
<dbReference type="EMBL" id="OX458333">
    <property type="protein sequence ID" value="CAI8816198.1"/>
    <property type="molecule type" value="Genomic_DNA"/>
</dbReference>
<gene>
    <name evidence="8" type="ORF">MSZNOR_1870</name>
</gene>
<evidence type="ECO:0000256" key="7">
    <source>
        <dbReference type="SAM" id="Phobius"/>
    </source>
</evidence>
<feature type="transmembrane region" description="Helical" evidence="7">
    <location>
        <begin position="388"/>
        <end position="408"/>
    </location>
</feature>
<dbReference type="InterPro" id="IPR037272">
    <property type="entry name" value="SNS_sf"/>
</dbReference>
<comment type="subcellular location">
    <subcellularLocation>
        <location evidence="1">Membrane</location>
        <topology evidence="1">Multi-pass membrane protein</topology>
    </subcellularLocation>
</comment>
<keyword evidence="3 6" id="KW-0812">Transmembrane</keyword>